<keyword evidence="4 6" id="KW-0067">ATP-binding</keyword>
<keyword evidence="7" id="KW-1185">Reference proteome</keyword>
<dbReference type="GO" id="GO:0016887">
    <property type="term" value="F:ATP hydrolysis activity"/>
    <property type="evidence" value="ECO:0007669"/>
    <property type="project" value="InterPro"/>
</dbReference>
<dbReference type="InterPro" id="IPR017871">
    <property type="entry name" value="ABC_transporter-like_CS"/>
</dbReference>
<keyword evidence="3" id="KW-0547">Nucleotide-binding</keyword>
<proteinExistence type="inferred from homology"/>
<reference evidence="6 7" key="1">
    <citation type="submission" date="2019-06" db="EMBL/GenBank/DDBJ databases">
        <title>Rhodococcus spaelei sp. nov., isolated from a cave.</title>
        <authorList>
            <person name="Lee S.D."/>
        </authorList>
    </citation>
    <scope>NUCLEOTIDE SEQUENCE [LARGE SCALE GENOMIC DNA]</scope>
    <source>
        <strain evidence="6 7">C9-5</strain>
    </source>
</reference>
<protein>
    <submittedName>
        <fullName evidence="6">ATP-binding cassette domain-containing protein</fullName>
    </submittedName>
</protein>
<dbReference type="InterPro" id="IPR050153">
    <property type="entry name" value="Metal_Ion_Import_ABC"/>
</dbReference>
<dbReference type="InterPro" id="IPR003593">
    <property type="entry name" value="AAA+_ATPase"/>
</dbReference>
<gene>
    <name evidence="6" type="ORF">FK531_03305</name>
</gene>
<dbReference type="PROSITE" id="PS00211">
    <property type="entry name" value="ABC_TRANSPORTER_1"/>
    <property type="match status" value="1"/>
</dbReference>
<dbReference type="Pfam" id="PF00005">
    <property type="entry name" value="ABC_tran"/>
    <property type="match status" value="1"/>
</dbReference>
<evidence type="ECO:0000256" key="3">
    <source>
        <dbReference type="ARBA" id="ARBA00022741"/>
    </source>
</evidence>
<evidence type="ECO:0000256" key="4">
    <source>
        <dbReference type="ARBA" id="ARBA00022840"/>
    </source>
</evidence>
<evidence type="ECO:0000256" key="2">
    <source>
        <dbReference type="ARBA" id="ARBA00022448"/>
    </source>
</evidence>
<comment type="similarity">
    <text evidence="1">Belongs to the ABC transporter superfamily.</text>
</comment>
<evidence type="ECO:0000256" key="1">
    <source>
        <dbReference type="ARBA" id="ARBA00005417"/>
    </source>
</evidence>
<dbReference type="AlphaFoldDB" id="A0A541BS24"/>
<dbReference type="RefSeq" id="WP_142095172.1">
    <property type="nucleotide sequence ID" value="NZ_VIGH01000001.1"/>
</dbReference>
<dbReference type="EMBL" id="VIGH01000001">
    <property type="protein sequence ID" value="TQF75088.1"/>
    <property type="molecule type" value="Genomic_DNA"/>
</dbReference>
<dbReference type="GO" id="GO:0005524">
    <property type="term" value="F:ATP binding"/>
    <property type="evidence" value="ECO:0007669"/>
    <property type="project" value="UniProtKB-KW"/>
</dbReference>
<evidence type="ECO:0000259" key="5">
    <source>
        <dbReference type="PROSITE" id="PS50893"/>
    </source>
</evidence>
<dbReference type="Proteomes" id="UP000316256">
    <property type="component" value="Unassembled WGS sequence"/>
</dbReference>
<dbReference type="Gene3D" id="3.40.50.300">
    <property type="entry name" value="P-loop containing nucleotide triphosphate hydrolases"/>
    <property type="match status" value="1"/>
</dbReference>
<evidence type="ECO:0000313" key="6">
    <source>
        <dbReference type="EMBL" id="TQF75088.1"/>
    </source>
</evidence>
<dbReference type="PANTHER" id="PTHR42734">
    <property type="entry name" value="METAL TRANSPORT SYSTEM ATP-BINDING PROTEIN TM_0124-RELATED"/>
    <property type="match status" value="1"/>
</dbReference>
<evidence type="ECO:0000313" key="7">
    <source>
        <dbReference type="Proteomes" id="UP000316256"/>
    </source>
</evidence>
<dbReference type="SUPFAM" id="SSF52540">
    <property type="entry name" value="P-loop containing nucleoside triphosphate hydrolases"/>
    <property type="match status" value="1"/>
</dbReference>
<sequence>MTTETPAPAVELHGARLAYGDRTLWSGLDLEVAPGEFVAVLGPNGSGKTSLLKMLLGQVPLTAGTAHIAGSPVRLGNPNVGYIPQQKSMDEGLPLRGRDLVGLGVDGHRWGTGLRNRRSRNAVVDAAITEVGAQSYADAPVGSLSGGEQQRLRVAQALVGDPRVLLCDEPLLSLDLANQHRVSDLINRRRVGHGTAVLFVTHEINPILPLVDRVLYLVDGRFRIGTAAEVMTSEVLSELYQTDVEVLHVRGRLVVVGTGDAIDALGGAGELRTDCAHHEDHA</sequence>
<dbReference type="PROSITE" id="PS50893">
    <property type="entry name" value="ABC_TRANSPORTER_2"/>
    <property type="match status" value="1"/>
</dbReference>
<dbReference type="SMART" id="SM00382">
    <property type="entry name" value="AAA"/>
    <property type="match status" value="1"/>
</dbReference>
<dbReference type="InterPro" id="IPR003439">
    <property type="entry name" value="ABC_transporter-like_ATP-bd"/>
</dbReference>
<dbReference type="InterPro" id="IPR027417">
    <property type="entry name" value="P-loop_NTPase"/>
</dbReference>
<accession>A0A541BS24</accession>
<feature type="domain" description="ABC transporter" evidence="5">
    <location>
        <begin position="10"/>
        <end position="244"/>
    </location>
</feature>
<comment type="caution">
    <text evidence="6">The sequence shown here is derived from an EMBL/GenBank/DDBJ whole genome shotgun (WGS) entry which is preliminary data.</text>
</comment>
<dbReference type="OrthoDB" id="3282096at2"/>
<keyword evidence="2" id="KW-0813">Transport</keyword>
<organism evidence="6 7">
    <name type="scientific">Rhodococcus spelaei</name>
    <dbReference type="NCBI Taxonomy" id="2546320"/>
    <lineage>
        <taxon>Bacteria</taxon>
        <taxon>Bacillati</taxon>
        <taxon>Actinomycetota</taxon>
        <taxon>Actinomycetes</taxon>
        <taxon>Mycobacteriales</taxon>
        <taxon>Nocardiaceae</taxon>
        <taxon>Rhodococcus</taxon>
    </lineage>
</organism>
<name>A0A541BS24_9NOCA</name>
<dbReference type="PANTHER" id="PTHR42734:SF5">
    <property type="entry name" value="IRON TRANSPORT SYSTEM ATP-BINDING PROTEIN HI_0361-RELATED"/>
    <property type="match status" value="1"/>
</dbReference>